<name>A0AA39QWQ6_9LECA</name>
<accession>A0AA39QWQ6</accession>
<evidence type="ECO:0000313" key="1">
    <source>
        <dbReference type="EMBL" id="KAK0509806.1"/>
    </source>
</evidence>
<sequence length="182" mass="20635">MNPISRVTNFEGFHETRVLSRSFPGKPETWSKQQIFVCLCDFGAHHVGTSAFRSLATNKPSTHIMPAPVDIWTFGPDDPLLAMVFPGKPCTWTHGQIFISYCKFGGHSRARKPKYFKTLQDAIMKAPLDLSGDLWVQGRAARLVKSRLRVLLRGIDTRGGMQYREKSLNNFTARLRALEARR</sequence>
<dbReference type="AlphaFoldDB" id="A0AA39QWQ6"/>
<proteinExistence type="predicted"/>
<reference evidence="1" key="1">
    <citation type="submission" date="2023-03" db="EMBL/GenBank/DDBJ databases">
        <title>Complete genome of Cladonia borealis.</title>
        <authorList>
            <person name="Park H."/>
        </authorList>
    </citation>
    <scope>NUCLEOTIDE SEQUENCE</scope>
    <source>
        <strain evidence="1">ANT050790</strain>
    </source>
</reference>
<comment type="caution">
    <text evidence="1">The sequence shown here is derived from an EMBL/GenBank/DDBJ whole genome shotgun (WGS) entry which is preliminary data.</text>
</comment>
<protein>
    <submittedName>
        <fullName evidence="1">Uncharacterized protein</fullName>
    </submittedName>
</protein>
<organism evidence="1 2">
    <name type="scientific">Cladonia borealis</name>
    <dbReference type="NCBI Taxonomy" id="184061"/>
    <lineage>
        <taxon>Eukaryota</taxon>
        <taxon>Fungi</taxon>
        <taxon>Dikarya</taxon>
        <taxon>Ascomycota</taxon>
        <taxon>Pezizomycotina</taxon>
        <taxon>Lecanoromycetes</taxon>
        <taxon>OSLEUM clade</taxon>
        <taxon>Lecanoromycetidae</taxon>
        <taxon>Lecanorales</taxon>
        <taxon>Lecanorineae</taxon>
        <taxon>Cladoniaceae</taxon>
        <taxon>Cladonia</taxon>
    </lineage>
</organism>
<dbReference type="Proteomes" id="UP001166286">
    <property type="component" value="Unassembled WGS sequence"/>
</dbReference>
<dbReference type="EMBL" id="JAFEKC020000018">
    <property type="protein sequence ID" value="KAK0509806.1"/>
    <property type="molecule type" value="Genomic_DNA"/>
</dbReference>
<gene>
    <name evidence="1" type="ORF">JMJ35_008200</name>
</gene>
<evidence type="ECO:0000313" key="2">
    <source>
        <dbReference type="Proteomes" id="UP001166286"/>
    </source>
</evidence>
<keyword evidence="2" id="KW-1185">Reference proteome</keyword>